<dbReference type="EMBL" id="JBHTHZ010000014">
    <property type="protein sequence ID" value="MFD0795801.1"/>
    <property type="molecule type" value="Genomic_DNA"/>
</dbReference>
<accession>A0ABW3AZ06</accession>
<sequence length="317" mass="36771">MFKKKNLAAKLWLKHTNREKYKEYKWNLANQKLIDLAMQFNAGSKLDTLHKLRAFCLTNKNLNVLHSGNSGDIIYALPTLKRIYELTGVQINFYLKLDQPMHLYPGATHPLGNVMLNRKMAEMLFPLIRSQEYIHSCEIEEGQRIDVDLDDFRRSPIPLDRGNIARWCGYVTGVTPELYKPWLKVEPDNTFNDKIVLARSERYRNSFLDHNFLSKYKNLVFVGVASEYKDIKNYIPNVEWVQVEDFMQLARIIAGSKFFIGNQSFPFSVAEGLKVPRILETFYGAANVIPEGENAHEIYFQQHFESLVMDLNGNVPV</sequence>
<evidence type="ECO:0000313" key="1">
    <source>
        <dbReference type="EMBL" id="MFD0795801.1"/>
    </source>
</evidence>
<reference evidence="2" key="1">
    <citation type="journal article" date="2019" name="Int. J. Syst. Evol. Microbiol.">
        <title>The Global Catalogue of Microorganisms (GCM) 10K type strain sequencing project: providing services to taxonomists for standard genome sequencing and annotation.</title>
        <authorList>
            <consortium name="The Broad Institute Genomics Platform"/>
            <consortium name="The Broad Institute Genome Sequencing Center for Infectious Disease"/>
            <person name="Wu L."/>
            <person name="Ma J."/>
        </authorList>
    </citation>
    <scope>NUCLEOTIDE SEQUENCE [LARGE SCALE GENOMIC DNA]</scope>
    <source>
        <strain evidence="2">CCUG 61484</strain>
    </source>
</reference>
<evidence type="ECO:0008006" key="3">
    <source>
        <dbReference type="Google" id="ProtNLM"/>
    </source>
</evidence>
<evidence type="ECO:0000313" key="2">
    <source>
        <dbReference type="Proteomes" id="UP001597010"/>
    </source>
</evidence>
<keyword evidence="2" id="KW-1185">Reference proteome</keyword>
<organism evidence="1 2">
    <name type="scientific">Mucilaginibacter litoreus</name>
    <dbReference type="NCBI Taxonomy" id="1048221"/>
    <lineage>
        <taxon>Bacteria</taxon>
        <taxon>Pseudomonadati</taxon>
        <taxon>Bacteroidota</taxon>
        <taxon>Sphingobacteriia</taxon>
        <taxon>Sphingobacteriales</taxon>
        <taxon>Sphingobacteriaceae</taxon>
        <taxon>Mucilaginibacter</taxon>
    </lineage>
</organism>
<proteinExistence type="predicted"/>
<dbReference type="Proteomes" id="UP001597010">
    <property type="component" value="Unassembled WGS sequence"/>
</dbReference>
<name>A0ABW3AZ06_9SPHI</name>
<comment type="caution">
    <text evidence="1">The sequence shown here is derived from an EMBL/GenBank/DDBJ whole genome shotgun (WGS) entry which is preliminary data.</text>
</comment>
<protein>
    <recommendedName>
        <fullName evidence="3">Glycosyltransferase family 10 (Fucosyltransferase) C-term</fullName>
    </recommendedName>
</protein>
<dbReference type="RefSeq" id="WP_377118553.1">
    <property type="nucleotide sequence ID" value="NZ_JBHTHZ010000014.1"/>
</dbReference>
<gene>
    <name evidence="1" type="ORF">ACFQZX_19420</name>
</gene>